<organism evidence="1 2">
    <name type="scientific">Botryobasidium botryosum (strain FD-172 SS1)</name>
    <dbReference type="NCBI Taxonomy" id="930990"/>
    <lineage>
        <taxon>Eukaryota</taxon>
        <taxon>Fungi</taxon>
        <taxon>Dikarya</taxon>
        <taxon>Basidiomycota</taxon>
        <taxon>Agaricomycotina</taxon>
        <taxon>Agaricomycetes</taxon>
        <taxon>Cantharellales</taxon>
        <taxon>Botryobasidiaceae</taxon>
        <taxon>Botryobasidium</taxon>
    </lineage>
</organism>
<evidence type="ECO:0000313" key="1">
    <source>
        <dbReference type="EMBL" id="KDQ07151.1"/>
    </source>
</evidence>
<name>A0A067M6D0_BOTB1</name>
<keyword evidence="2" id="KW-1185">Reference proteome</keyword>
<dbReference type="InParanoid" id="A0A067M6D0"/>
<protein>
    <submittedName>
        <fullName evidence="1">Uncharacterized protein</fullName>
    </submittedName>
</protein>
<proteinExistence type="predicted"/>
<dbReference type="AlphaFoldDB" id="A0A067M6D0"/>
<sequence length="178" mass="20363">MHDRNIRRVERVFPRRVLLEVERRFDYIPRTWIPRPSTRALRIQYGNALGAQYPQDPPLILPVGHPSYGKQVVVRDPEAQLPPWQVAALHQCTKALGDPCTLKVSCTVTWTSYTLYDRINAFFEFLEAVPWATLLHHWALACVSPHSSRHLRFSDPENAAFAACIVDAWLSAVGLHDL</sequence>
<evidence type="ECO:0000313" key="2">
    <source>
        <dbReference type="Proteomes" id="UP000027195"/>
    </source>
</evidence>
<dbReference type="Proteomes" id="UP000027195">
    <property type="component" value="Unassembled WGS sequence"/>
</dbReference>
<dbReference type="HOGENOM" id="CLU_1510354_0_0_1"/>
<gene>
    <name evidence="1" type="ORF">BOTBODRAFT_39070</name>
</gene>
<reference evidence="2" key="1">
    <citation type="journal article" date="2014" name="Proc. Natl. Acad. Sci. U.S.A.">
        <title>Extensive sampling of basidiomycete genomes demonstrates inadequacy of the white-rot/brown-rot paradigm for wood decay fungi.</title>
        <authorList>
            <person name="Riley R."/>
            <person name="Salamov A.A."/>
            <person name="Brown D.W."/>
            <person name="Nagy L.G."/>
            <person name="Floudas D."/>
            <person name="Held B.W."/>
            <person name="Levasseur A."/>
            <person name="Lombard V."/>
            <person name="Morin E."/>
            <person name="Otillar R."/>
            <person name="Lindquist E.A."/>
            <person name="Sun H."/>
            <person name="LaButti K.M."/>
            <person name="Schmutz J."/>
            <person name="Jabbour D."/>
            <person name="Luo H."/>
            <person name="Baker S.E."/>
            <person name="Pisabarro A.G."/>
            <person name="Walton J.D."/>
            <person name="Blanchette R.A."/>
            <person name="Henrissat B."/>
            <person name="Martin F."/>
            <person name="Cullen D."/>
            <person name="Hibbett D.S."/>
            <person name="Grigoriev I.V."/>
        </authorList>
    </citation>
    <scope>NUCLEOTIDE SEQUENCE [LARGE SCALE GENOMIC DNA]</scope>
    <source>
        <strain evidence="2">FD-172 SS1</strain>
    </source>
</reference>
<dbReference type="EMBL" id="KL198114">
    <property type="protein sequence ID" value="KDQ07151.1"/>
    <property type="molecule type" value="Genomic_DNA"/>
</dbReference>
<accession>A0A067M6D0</accession>